<dbReference type="EMBL" id="WTPW01000186">
    <property type="protein sequence ID" value="KAF0537727.1"/>
    <property type="molecule type" value="Genomic_DNA"/>
</dbReference>
<feature type="binding site" evidence="5">
    <location>
        <position position="55"/>
    </location>
    <ligand>
        <name>ATP</name>
        <dbReference type="ChEBI" id="CHEBI:30616"/>
    </ligand>
</feature>
<accession>A0A8H4AVZ7</accession>
<dbReference type="InterPro" id="IPR001245">
    <property type="entry name" value="Ser-Thr/Tyr_kinase_cat_dom"/>
</dbReference>
<keyword evidence="8" id="KW-1185">Reference proteome</keyword>
<dbReference type="InterPro" id="IPR011009">
    <property type="entry name" value="Kinase-like_dom_sf"/>
</dbReference>
<evidence type="ECO:0000259" key="6">
    <source>
        <dbReference type="PROSITE" id="PS50011"/>
    </source>
</evidence>
<keyword evidence="2 5" id="KW-0547">Nucleotide-binding</keyword>
<evidence type="ECO:0000256" key="5">
    <source>
        <dbReference type="PROSITE-ProRule" id="PRU10141"/>
    </source>
</evidence>
<dbReference type="AlphaFoldDB" id="A0A8H4AVZ7"/>
<dbReference type="InterPro" id="IPR000719">
    <property type="entry name" value="Prot_kinase_dom"/>
</dbReference>
<dbReference type="OrthoDB" id="248923at2759"/>
<gene>
    <name evidence="7" type="ORF">F8M41_008193</name>
</gene>
<dbReference type="PANTHER" id="PTHR44329">
    <property type="entry name" value="SERINE/THREONINE-PROTEIN KINASE TNNI3K-RELATED"/>
    <property type="match status" value="1"/>
</dbReference>
<dbReference type="Pfam" id="PF07714">
    <property type="entry name" value="PK_Tyr_Ser-Thr"/>
    <property type="match status" value="1"/>
</dbReference>
<keyword evidence="4 5" id="KW-0067">ATP-binding</keyword>
<reference evidence="7 8" key="1">
    <citation type="journal article" date="2019" name="Environ. Microbiol.">
        <title>At the nexus of three kingdoms: the genome of the mycorrhizal fungus Gigaspora margarita provides insights into plant, endobacterial and fungal interactions.</title>
        <authorList>
            <person name="Venice F."/>
            <person name="Ghignone S."/>
            <person name="Salvioli di Fossalunga A."/>
            <person name="Amselem J."/>
            <person name="Novero M."/>
            <person name="Xianan X."/>
            <person name="Sedzielewska Toro K."/>
            <person name="Morin E."/>
            <person name="Lipzen A."/>
            <person name="Grigoriev I.V."/>
            <person name="Henrissat B."/>
            <person name="Martin F.M."/>
            <person name="Bonfante P."/>
        </authorList>
    </citation>
    <scope>NUCLEOTIDE SEQUENCE [LARGE SCALE GENOMIC DNA]</scope>
    <source>
        <strain evidence="7 8">BEG34</strain>
    </source>
</reference>
<sequence length="343" mass="39022">MAITLRKLIEKEISERHLNFIGYNKFTKSEKIGEGGFGIVSKSLWEECELPVALKCLKGDLSPNDENVNLRDIREFVSEIKILQKVSYHSHIIQFYGVTKDNDDYFYIVMQLAEGDLRNYLRENFSKLQWTDKYRIAKEITLGLAYLHAIDIVHRDLHPRNILVYEGKMKIADFGLSKKINETSFTSTGSIGHGVPVYMDPKCFTDPVYKRDKKSDIYSLGVILWEISSNRTPFSHLSEGHALVALVVQISNGSREKPVENTPEKYVELYTKCWNSDPNIRPSINSVRLELNKLSGAKLYNSLNQHLSASNIPINPTNLPTHTATDFSDGYIHVSQASTNSAF</sequence>
<dbReference type="GO" id="GO:0004674">
    <property type="term" value="F:protein serine/threonine kinase activity"/>
    <property type="evidence" value="ECO:0007669"/>
    <property type="project" value="TreeGrafter"/>
</dbReference>
<dbReference type="InterPro" id="IPR017441">
    <property type="entry name" value="Protein_kinase_ATP_BS"/>
</dbReference>
<evidence type="ECO:0000256" key="1">
    <source>
        <dbReference type="ARBA" id="ARBA00022679"/>
    </source>
</evidence>
<dbReference type="PRINTS" id="PR00109">
    <property type="entry name" value="TYRKINASE"/>
</dbReference>
<dbReference type="PANTHER" id="PTHR44329:SF288">
    <property type="entry name" value="MITOGEN-ACTIVATED PROTEIN KINASE KINASE KINASE 20"/>
    <property type="match status" value="1"/>
</dbReference>
<evidence type="ECO:0000313" key="7">
    <source>
        <dbReference type="EMBL" id="KAF0537727.1"/>
    </source>
</evidence>
<dbReference type="PROSITE" id="PS00107">
    <property type="entry name" value="PROTEIN_KINASE_ATP"/>
    <property type="match status" value="1"/>
</dbReference>
<dbReference type="InterPro" id="IPR051681">
    <property type="entry name" value="Ser/Thr_Kinases-Pseudokinases"/>
</dbReference>
<keyword evidence="1" id="KW-0808">Transferase</keyword>
<dbReference type="Proteomes" id="UP000439903">
    <property type="component" value="Unassembled WGS sequence"/>
</dbReference>
<dbReference type="SUPFAM" id="SSF56112">
    <property type="entry name" value="Protein kinase-like (PK-like)"/>
    <property type="match status" value="1"/>
</dbReference>
<dbReference type="PIRSF" id="PIRSF000654">
    <property type="entry name" value="Integrin-linked_kinase"/>
    <property type="match status" value="1"/>
</dbReference>
<dbReference type="PROSITE" id="PS50011">
    <property type="entry name" value="PROTEIN_KINASE_DOM"/>
    <property type="match status" value="1"/>
</dbReference>
<evidence type="ECO:0000256" key="4">
    <source>
        <dbReference type="ARBA" id="ARBA00022840"/>
    </source>
</evidence>
<dbReference type="GO" id="GO:0005524">
    <property type="term" value="F:ATP binding"/>
    <property type="evidence" value="ECO:0007669"/>
    <property type="project" value="UniProtKB-UniRule"/>
</dbReference>
<name>A0A8H4AVZ7_GIGMA</name>
<evidence type="ECO:0000256" key="2">
    <source>
        <dbReference type="ARBA" id="ARBA00022741"/>
    </source>
</evidence>
<feature type="domain" description="Protein kinase" evidence="6">
    <location>
        <begin position="26"/>
        <end position="294"/>
    </location>
</feature>
<comment type="caution">
    <text evidence="7">The sequence shown here is derived from an EMBL/GenBank/DDBJ whole genome shotgun (WGS) entry which is preliminary data.</text>
</comment>
<dbReference type="Gene3D" id="1.10.510.10">
    <property type="entry name" value="Transferase(Phosphotransferase) domain 1"/>
    <property type="match status" value="1"/>
</dbReference>
<proteinExistence type="predicted"/>
<organism evidence="7 8">
    <name type="scientific">Gigaspora margarita</name>
    <dbReference type="NCBI Taxonomy" id="4874"/>
    <lineage>
        <taxon>Eukaryota</taxon>
        <taxon>Fungi</taxon>
        <taxon>Fungi incertae sedis</taxon>
        <taxon>Mucoromycota</taxon>
        <taxon>Glomeromycotina</taxon>
        <taxon>Glomeromycetes</taxon>
        <taxon>Diversisporales</taxon>
        <taxon>Gigasporaceae</taxon>
        <taxon>Gigaspora</taxon>
    </lineage>
</organism>
<protein>
    <submittedName>
        <fullName evidence="7">Kinase-like protein</fullName>
    </submittedName>
</protein>
<evidence type="ECO:0000313" key="8">
    <source>
        <dbReference type="Proteomes" id="UP000439903"/>
    </source>
</evidence>
<evidence type="ECO:0000256" key="3">
    <source>
        <dbReference type="ARBA" id="ARBA00022777"/>
    </source>
</evidence>
<keyword evidence="3 7" id="KW-0418">Kinase</keyword>